<keyword evidence="3" id="KW-1185">Reference proteome</keyword>
<gene>
    <name evidence="2" type="ORF">CAB17_11285</name>
</gene>
<evidence type="ECO:0000313" key="3">
    <source>
        <dbReference type="Proteomes" id="UP000234343"/>
    </source>
</evidence>
<sequence>MPIPILDFNQFKKHEEAVESPTSHTSMVSRGTFYGHPSTWIAKIATDPEIARHELIAQEFFRLIIPHQPETRIAKDEALETYYVYSQEVQGYRLLPNKADHFVDGTITGFGQAILVSAFLQEIDLKNGNIGVDENNRVIKIDGDQCLASVLGVKETFDLTPKVIAELPYPHDFYASHWLDLIRYKDKNTGLYDTLFRSGIVPNERDSMKNSNLFRAEVNQAMLKICLLPDEYIEKFVATYMLPDGQEYVKNIKWKGKIGGIEERNYVDFIKHRRDVLMESALKNESFINYLLGSEAQEDAISFIEHIRDFRAGGEPILSESQAVTESINSVIKDLKTGATLASLTQLGLNLDSLSIALRQQEEIDTKLLSLGGKVDLLLNNIEQLEVVDQYTKSELELNTIYNSYVQLKKQQILPLSEPSYIDLFQSDQTRRRSNEVVFKIFLKESVTPVLGKCIVALQKNNLEQLEQLLKEFPKKIDWPDNINIPEAAVAKERMNMIKRIVENKVIIEAKILPVLEQSRGFLETKDLSSAQRIINTLPSDEIINSMIINGDLKEQIIETKKELLVNIAELIQENKTKNDQVSLLVEITKQVTALEKNYQLDLTQLEVHLNALDHCLKAIEILKAQINEPSNKHKVPAISDLHDLESRLKKIAENLSTKAEITSLHVDEKLAINPSTLRADPKEELDTTLAETKYSEIKFEPKNKASFPDNIQKEGADILENKPTLPNEVKVRINIMRIPRNEREENILAVYSVLNNNDLIRNQDGSIPNIIKEIQDIVGKLDPSKEEEIANAILVIKGKIIHSGESGSTENVSDIINAFSKPGCCDFKKIRAELAENPSMNDIMNPIRWNISGNN</sequence>
<protein>
    <submittedName>
        <fullName evidence="2">Uncharacterized protein</fullName>
    </submittedName>
</protein>
<organism evidence="2 3">
    <name type="scientific">Legionella sainthelensi</name>
    <dbReference type="NCBI Taxonomy" id="28087"/>
    <lineage>
        <taxon>Bacteria</taxon>
        <taxon>Pseudomonadati</taxon>
        <taxon>Pseudomonadota</taxon>
        <taxon>Gammaproteobacteria</taxon>
        <taxon>Legionellales</taxon>
        <taxon>Legionellaceae</taxon>
        <taxon>Legionella</taxon>
    </lineage>
</organism>
<evidence type="ECO:0000313" key="2">
    <source>
        <dbReference type="EMBL" id="AUH72575.1"/>
    </source>
</evidence>
<feature type="coiled-coil region" evidence="1">
    <location>
        <begin position="554"/>
        <end position="581"/>
    </location>
</feature>
<reference evidence="2 3" key="1">
    <citation type="submission" date="2017-12" db="EMBL/GenBank/DDBJ databases">
        <title>Legionella sainthelensi LA01-117, whole genome sequence of a clinical isolate from New Zealand.</title>
        <authorList>
            <person name="Cree S.L."/>
            <person name="Slow S."/>
            <person name="Kennedy M.A."/>
            <person name="Murdoch D.R."/>
            <person name="Biggs P.J."/>
            <person name="Anderson T."/>
        </authorList>
    </citation>
    <scope>NUCLEOTIDE SEQUENCE [LARGE SCALE GENOMIC DNA]</scope>
    <source>
        <strain evidence="2 3">LA01-117</strain>
    </source>
</reference>
<accession>A0A2H5FM03</accession>
<dbReference type="Proteomes" id="UP000234343">
    <property type="component" value="Chromosome"/>
</dbReference>
<keyword evidence="1" id="KW-0175">Coiled coil</keyword>
<dbReference type="AlphaFoldDB" id="A0A2H5FM03"/>
<name>A0A2H5FM03_9GAMM</name>
<dbReference type="KEGG" id="lsh:CAB17_11285"/>
<evidence type="ECO:0000256" key="1">
    <source>
        <dbReference type="SAM" id="Coils"/>
    </source>
</evidence>
<dbReference type="EMBL" id="CP025491">
    <property type="protein sequence ID" value="AUH72575.1"/>
    <property type="molecule type" value="Genomic_DNA"/>
</dbReference>
<proteinExistence type="predicted"/>